<dbReference type="Gene3D" id="3.10.270.10">
    <property type="entry name" value="Urate Oxidase"/>
    <property type="match status" value="1"/>
</dbReference>
<sequence>MREMGKNFIARDFPILDDADIIFKVETFESIHPYNVYCELKRKYVELKNKYL</sequence>
<proteinExistence type="predicted"/>
<organism evidence="1">
    <name type="scientific">marine sediment metagenome</name>
    <dbReference type="NCBI Taxonomy" id="412755"/>
    <lineage>
        <taxon>unclassified sequences</taxon>
        <taxon>metagenomes</taxon>
        <taxon>ecological metagenomes</taxon>
    </lineage>
</organism>
<evidence type="ECO:0000313" key="1">
    <source>
        <dbReference type="EMBL" id="GAH53436.1"/>
    </source>
</evidence>
<gene>
    <name evidence="1" type="ORF">S03H2_27998</name>
</gene>
<reference evidence="1" key="1">
    <citation type="journal article" date="2014" name="Front. Microbiol.">
        <title>High frequency of phylogenetically diverse reductive dehalogenase-homologous genes in deep subseafloor sedimentary metagenomes.</title>
        <authorList>
            <person name="Kawai M."/>
            <person name="Futagami T."/>
            <person name="Toyoda A."/>
            <person name="Takaki Y."/>
            <person name="Nishi S."/>
            <person name="Hori S."/>
            <person name="Arai W."/>
            <person name="Tsubouchi T."/>
            <person name="Morono Y."/>
            <person name="Uchiyama I."/>
            <person name="Ito T."/>
            <person name="Fujiyama A."/>
            <person name="Inagaki F."/>
            <person name="Takami H."/>
        </authorList>
    </citation>
    <scope>NUCLEOTIDE SEQUENCE</scope>
    <source>
        <strain evidence="1">Expedition CK06-06</strain>
    </source>
</reference>
<accession>X1G673</accession>
<dbReference type="AlphaFoldDB" id="X1G673"/>
<comment type="caution">
    <text evidence="1">The sequence shown here is derived from an EMBL/GenBank/DDBJ whole genome shotgun (WGS) entry which is preliminary data.</text>
</comment>
<name>X1G673_9ZZZZ</name>
<protein>
    <submittedName>
        <fullName evidence="1">Uncharacterized protein</fullName>
    </submittedName>
</protein>
<dbReference type="EMBL" id="BARU01016858">
    <property type="protein sequence ID" value="GAH53436.1"/>
    <property type="molecule type" value="Genomic_DNA"/>
</dbReference>